<dbReference type="InterPro" id="IPR000209">
    <property type="entry name" value="Peptidase_S8/S53_dom"/>
</dbReference>
<evidence type="ECO:0000259" key="9">
    <source>
        <dbReference type="Pfam" id="PF13448"/>
    </source>
</evidence>
<dbReference type="InterPro" id="IPR034204">
    <property type="entry name" value="PfSUB1-like_cat_dom"/>
</dbReference>
<organism evidence="10 11">
    <name type="scientific">Lusitaniella coriacea LEGE 07157</name>
    <dbReference type="NCBI Taxonomy" id="945747"/>
    <lineage>
        <taxon>Bacteria</taxon>
        <taxon>Bacillati</taxon>
        <taxon>Cyanobacteriota</taxon>
        <taxon>Cyanophyceae</taxon>
        <taxon>Spirulinales</taxon>
        <taxon>Lusitaniellaceae</taxon>
        <taxon>Lusitaniella</taxon>
    </lineage>
</organism>
<evidence type="ECO:0000256" key="5">
    <source>
        <dbReference type="PIRSR" id="PIRSR615500-1"/>
    </source>
</evidence>
<reference evidence="10" key="1">
    <citation type="submission" date="2020-10" db="EMBL/GenBank/DDBJ databases">
        <authorList>
            <person name="Castelo-Branco R."/>
            <person name="Eusebio N."/>
            <person name="Adriana R."/>
            <person name="Vieira A."/>
            <person name="Brugerolle De Fraissinette N."/>
            <person name="Rezende De Castro R."/>
            <person name="Schneider M.P."/>
            <person name="Vasconcelos V."/>
            <person name="Leao P.N."/>
        </authorList>
    </citation>
    <scope>NUCLEOTIDE SEQUENCE</scope>
    <source>
        <strain evidence="10">LEGE 07157</strain>
    </source>
</reference>
<dbReference type="PRINTS" id="PR00723">
    <property type="entry name" value="SUBTILISIN"/>
</dbReference>
<evidence type="ECO:0000256" key="6">
    <source>
        <dbReference type="PROSITE-ProRule" id="PRU01240"/>
    </source>
</evidence>
<dbReference type="Gene3D" id="3.40.50.200">
    <property type="entry name" value="Peptidase S8/S53 domain"/>
    <property type="match status" value="1"/>
</dbReference>
<evidence type="ECO:0000259" key="8">
    <source>
        <dbReference type="Pfam" id="PF00082"/>
    </source>
</evidence>
<dbReference type="PANTHER" id="PTHR43399">
    <property type="entry name" value="SUBTILISIN-RELATED"/>
    <property type="match status" value="1"/>
</dbReference>
<comment type="similarity">
    <text evidence="1 6 7">Belongs to the peptidase S8 family.</text>
</comment>
<dbReference type="InterPro" id="IPR023828">
    <property type="entry name" value="Peptidase_S8_Ser-AS"/>
</dbReference>
<dbReference type="GO" id="GO:0006508">
    <property type="term" value="P:proteolysis"/>
    <property type="evidence" value="ECO:0007669"/>
    <property type="project" value="UniProtKB-KW"/>
</dbReference>
<feature type="domain" description="DUF4114" evidence="9">
    <location>
        <begin position="209"/>
        <end position="296"/>
    </location>
</feature>
<evidence type="ECO:0000256" key="2">
    <source>
        <dbReference type="ARBA" id="ARBA00022670"/>
    </source>
</evidence>
<dbReference type="InterPro" id="IPR022398">
    <property type="entry name" value="Peptidase_S8_His-AS"/>
</dbReference>
<evidence type="ECO:0000313" key="11">
    <source>
        <dbReference type="Proteomes" id="UP000654482"/>
    </source>
</evidence>
<protein>
    <submittedName>
        <fullName evidence="10">S8 family serine peptidase</fullName>
    </submittedName>
</protein>
<dbReference type="PROSITE" id="PS00136">
    <property type="entry name" value="SUBTILASE_ASP"/>
    <property type="match status" value="1"/>
</dbReference>
<feature type="active site" description="Charge relay system" evidence="5 6">
    <location>
        <position position="696"/>
    </location>
</feature>
<gene>
    <name evidence="10" type="ORF">IQ249_19440</name>
</gene>
<feature type="non-terminal residue" evidence="10">
    <location>
        <position position="865"/>
    </location>
</feature>
<dbReference type="SUPFAM" id="SSF52743">
    <property type="entry name" value="Subtilisin-like"/>
    <property type="match status" value="1"/>
</dbReference>
<dbReference type="InterPro" id="IPR051048">
    <property type="entry name" value="Peptidase_S8/S53_subtilisin"/>
</dbReference>
<proteinExistence type="inferred from homology"/>
<dbReference type="PROSITE" id="PS51892">
    <property type="entry name" value="SUBTILASE"/>
    <property type="match status" value="1"/>
</dbReference>
<keyword evidence="4 6" id="KW-0720">Serine protease</keyword>
<dbReference type="InterPro" id="IPR015500">
    <property type="entry name" value="Peptidase_S8_subtilisin-rel"/>
</dbReference>
<evidence type="ECO:0000256" key="7">
    <source>
        <dbReference type="RuleBase" id="RU003355"/>
    </source>
</evidence>
<comment type="caution">
    <text evidence="10">The sequence shown here is derived from an EMBL/GenBank/DDBJ whole genome shotgun (WGS) entry which is preliminary data.</text>
</comment>
<dbReference type="AlphaFoldDB" id="A0A8J7DYW6"/>
<accession>A0A8J7DYW6</accession>
<dbReference type="InterPro" id="IPR013517">
    <property type="entry name" value="FG-GAP"/>
</dbReference>
<evidence type="ECO:0000313" key="10">
    <source>
        <dbReference type="EMBL" id="MBE9118074.1"/>
    </source>
</evidence>
<sequence length="865" mass="92324">MRLFQRFFKLSQSQRKPQQGFDQTFILEPILTPSGLVDIDGGDDGIDIGGSDIDLPDIADIDLPEPILDPLIDDADIEPVDFFDSDAPPDDSDFDLLPLDNLSDKISVFEQGVFTVGDSGEVSVDFLFDGGGYEGELAIFNLEGMDGFDFNNPDDFHDFILEASQRALSDSEMGHVVISDLTEGARFSGTLPEGNFNSGDYQGVTTVQMNPGDNFAVMLVPNGSVQRISDLLEAGEDLPSKLHPLFSLSTANPDDAFHIGQIADVTGDGNTFALEDLRTDGWTDQDYNDIVFQVRGATGEAVDLDEVVNPNNDWRGTDIGQELVEYAESIDDIEETQPVTPDPDPDFPVLIDPQTGSEYIPGELLVNVNPDAPISELETLFAEIGVTDSENLDSQGSWQVWKFAPETDLSQIQQALVGNSSIESTELNYVLSIETSDPGYAAQWALNNTGQTGGTPDADIDAPEAWQRPIGSHSVKVAVVDTGIDYTHSDLAANMWRNPGEIAGDGIDNDGNGFVDDVYGYDFANNDSNPMDDEGHGTHVAGTIGAVGNNNIGIVGVSPNASLMALKFLGANGYGSTSGAIRAVDYAVNMGADVINASFGGGGYSQAFNDAIARANDSGTVFVAAAGNNGKNTDFSPYYPSNYDLPNVISVAATDKNDNLAGFSNFGRQTVDLGAPGVSILSTLPGNRYRSFNGTSMAAPHVAGAVALALSKNPNATPAQIKAKILASVDAKPSLQGNTVSGGRLNLANFLGTFNVDVTLGNKIDFNGDGKTDFLRQEKGSFASADTHRMLETFLSNGDGTFRKAWQGDDFAMNGDFTDLLVGDFNGDGKTDFLRQEKGSFASADTHRMLETFLSNGDGTFRKAW</sequence>
<feature type="active site" description="Charge relay system" evidence="5 6">
    <location>
        <position position="481"/>
    </location>
</feature>
<dbReference type="RefSeq" id="WP_194031163.1">
    <property type="nucleotide sequence ID" value="NZ_JADEWZ010000037.1"/>
</dbReference>
<evidence type="ECO:0000256" key="1">
    <source>
        <dbReference type="ARBA" id="ARBA00011073"/>
    </source>
</evidence>
<dbReference type="InterPro" id="IPR025193">
    <property type="entry name" value="DUF4114"/>
</dbReference>
<dbReference type="Pfam" id="PF00082">
    <property type="entry name" value="Peptidase_S8"/>
    <property type="match status" value="1"/>
</dbReference>
<feature type="active site" description="Charge relay system" evidence="5 6">
    <location>
        <position position="536"/>
    </location>
</feature>
<dbReference type="Pfam" id="PF13517">
    <property type="entry name" value="FG-GAP_3"/>
    <property type="match status" value="1"/>
</dbReference>
<dbReference type="Gene3D" id="2.40.128.340">
    <property type="match status" value="1"/>
</dbReference>
<dbReference type="CDD" id="cd07473">
    <property type="entry name" value="Peptidases_S8_Subtilisin_like"/>
    <property type="match status" value="1"/>
</dbReference>
<evidence type="ECO:0000256" key="3">
    <source>
        <dbReference type="ARBA" id="ARBA00022801"/>
    </source>
</evidence>
<dbReference type="EMBL" id="JADEWZ010000037">
    <property type="protein sequence ID" value="MBE9118074.1"/>
    <property type="molecule type" value="Genomic_DNA"/>
</dbReference>
<dbReference type="PANTHER" id="PTHR43399:SF4">
    <property type="entry name" value="CELL WALL-ASSOCIATED PROTEASE"/>
    <property type="match status" value="1"/>
</dbReference>
<keyword evidence="2 6" id="KW-0645">Protease</keyword>
<keyword evidence="11" id="KW-1185">Reference proteome</keyword>
<dbReference type="InterPro" id="IPR036852">
    <property type="entry name" value="Peptidase_S8/S53_dom_sf"/>
</dbReference>
<keyword evidence="3 6" id="KW-0378">Hydrolase</keyword>
<dbReference type="GO" id="GO:0004252">
    <property type="term" value="F:serine-type endopeptidase activity"/>
    <property type="evidence" value="ECO:0007669"/>
    <property type="project" value="UniProtKB-UniRule"/>
</dbReference>
<dbReference type="InterPro" id="IPR023827">
    <property type="entry name" value="Peptidase_S8_Asp-AS"/>
</dbReference>
<dbReference type="PROSITE" id="PS00137">
    <property type="entry name" value="SUBTILASE_HIS"/>
    <property type="match status" value="1"/>
</dbReference>
<dbReference type="PROSITE" id="PS00138">
    <property type="entry name" value="SUBTILASE_SER"/>
    <property type="match status" value="1"/>
</dbReference>
<evidence type="ECO:0000256" key="4">
    <source>
        <dbReference type="ARBA" id="ARBA00022825"/>
    </source>
</evidence>
<dbReference type="Pfam" id="PF13448">
    <property type="entry name" value="DUF4114"/>
    <property type="match status" value="1"/>
</dbReference>
<name>A0A8J7DYW6_9CYAN</name>
<dbReference type="Proteomes" id="UP000654482">
    <property type="component" value="Unassembled WGS sequence"/>
</dbReference>
<feature type="domain" description="Peptidase S8/S53" evidence="8">
    <location>
        <begin position="474"/>
        <end position="731"/>
    </location>
</feature>